<dbReference type="AlphaFoldDB" id="A0A9N9J616"/>
<name>A0A9N9J616_9GLOM</name>
<sequence length="122" mass="14395">MYICEIVSSIRNKEKINIYGYMMLKDKNRNHRYYWYCEKCDILKCSERATTILTEDQHHLVKNSEHNHAAEASRVNVIKKINILKKRAQQSNDQPAQVIQTIISNSTNEVYPYLPSHDALRQ</sequence>
<gene>
    <name evidence="5" type="ORF">FCALED_LOCUS17148</name>
</gene>
<evidence type="ECO:0000259" key="4">
    <source>
        <dbReference type="Pfam" id="PF04500"/>
    </source>
</evidence>
<keyword evidence="6" id="KW-1185">Reference proteome</keyword>
<dbReference type="OrthoDB" id="2386348at2759"/>
<dbReference type="Gene3D" id="2.20.25.240">
    <property type="match status" value="1"/>
</dbReference>
<keyword evidence="1" id="KW-0479">Metal-binding</keyword>
<organism evidence="5 6">
    <name type="scientific">Funneliformis caledonium</name>
    <dbReference type="NCBI Taxonomy" id="1117310"/>
    <lineage>
        <taxon>Eukaryota</taxon>
        <taxon>Fungi</taxon>
        <taxon>Fungi incertae sedis</taxon>
        <taxon>Mucoromycota</taxon>
        <taxon>Glomeromycotina</taxon>
        <taxon>Glomeromycetes</taxon>
        <taxon>Glomerales</taxon>
        <taxon>Glomeraceae</taxon>
        <taxon>Funneliformis</taxon>
    </lineage>
</organism>
<dbReference type="Proteomes" id="UP000789570">
    <property type="component" value="Unassembled WGS sequence"/>
</dbReference>
<evidence type="ECO:0000256" key="1">
    <source>
        <dbReference type="ARBA" id="ARBA00022723"/>
    </source>
</evidence>
<comment type="caution">
    <text evidence="5">The sequence shown here is derived from an EMBL/GenBank/DDBJ whole genome shotgun (WGS) entry which is preliminary data.</text>
</comment>
<evidence type="ECO:0000256" key="3">
    <source>
        <dbReference type="ARBA" id="ARBA00022833"/>
    </source>
</evidence>
<dbReference type="EMBL" id="CAJVPQ010024364">
    <property type="protein sequence ID" value="CAG8764644.1"/>
    <property type="molecule type" value="Genomic_DNA"/>
</dbReference>
<keyword evidence="3" id="KW-0862">Zinc</keyword>
<feature type="non-terminal residue" evidence="5">
    <location>
        <position position="122"/>
    </location>
</feature>
<dbReference type="InterPro" id="IPR007588">
    <property type="entry name" value="Znf_FLYWCH"/>
</dbReference>
<reference evidence="5" key="1">
    <citation type="submission" date="2021-06" db="EMBL/GenBank/DDBJ databases">
        <authorList>
            <person name="Kallberg Y."/>
            <person name="Tangrot J."/>
            <person name="Rosling A."/>
        </authorList>
    </citation>
    <scope>NUCLEOTIDE SEQUENCE</scope>
    <source>
        <strain evidence="5">UK204</strain>
    </source>
</reference>
<accession>A0A9N9J616</accession>
<keyword evidence="2" id="KW-0863">Zinc-finger</keyword>
<dbReference type="Pfam" id="PF04500">
    <property type="entry name" value="FLYWCH"/>
    <property type="match status" value="1"/>
</dbReference>
<evidence type="ECO:0000313" key="6">
    <source>
        <dbReference type="Proteomes" id="UP000789570"/>
    </source>
</evidence>
<evidence type="ECO:0000256" key="2">
    <source>
        <dbReference type="ARBA" id="ARBA00022771"/>
    </source>
</evidence>
<evidence type="ECO:0000313" key="5">
    <source>
        <dbReference type="EMBL" id="CAG8764644.1"/>
    </source>
</evidence>
<protein>
    <submittedName>
        <fullName evidence="5">3990_t:CDS:1</fullName>
    </submittedName>
</protein>
<dbReference type="GO" id="GO:0008270">
    <property type="term" value="F:zinc ion binding"/>
    <property type="evidence" value="ECO:0007669"/>
    <property type="project" value="UniProtKB-KW"/>
</dbReference>
<feature type="domain" description="FLYWCH-type" evidence="4">
    <location>
        <begin position="7"/>
        <end position="68"/>
    </location>
</feature>
<proteinExistence type="predicted"/>